<dbReference type="Proteomes" id="UP000054107">
    <property type="component" value="Unassembled WGS sequence"/>
</dbReference>
<evidence type="ECO:0000313" key="1">
    <source>
        <dbReference type="EMBL" id="CEP08836.1"/>
    </source>
</evidence>
<organism evidence="1 2">
    <name type="scientific">Parasitella parasitica</name>
    <dbReference type="NCBI Taxonomy" id="35722"/>
    <lineage>
        <taxon>Eukaryota</taxon>
        <taxon>Fungi</taxon>
        <taxon>Fungi incertae sedis</taxon>
        <taxon>Mucoromycota</taxon>
        <taxon>Mucoromycotina</taxon>
        <taxon>Mucoromycetes</taxon>
        <taxon>Mucorales</taxon>
        <taxon>Mucorineae</taxon>
        <taxon>Mucoraceae</taxon>
        <taxon>Parasitella</taxon>
    </lineage>
</organism>
<evidence type="ECO:0000313" key="2">
    <source>
        <dbReference type="Proteomes" id="UP000054107"/>
    </source>
</evidence>
<proteinExistence type="predicted"/>
<name>A0A0B7MS80_9FUNG</name>
<accession>A0A0B7MS80</accession>
<sequence>MTLVAIYYSPASTNPTITSPKIKAMTNHSNFTSKWKRGIALLSSKYNHKRKLQCSPTVVAAATEKILCHTSNNNHDNNIKCEDLTAKEFAKMAGIKIKSDEDDDNAETDDETTDYVSVTTAPAHQQQHYLTTSILDEPMTTQMTSISTRTALSSRSCHQIWDSDFWQCNMDNNQKIKTNTTTSTTKTTNTNNNNDTLFLSKLRSSCSTMDSDGLTVPGVIQKGRFKIVVGQDDCSEPVTQHHHVVLEWKRKRSDSSTNITTKKKQPM</sequence>
<keyword evidence="2" id="KW-1185">Reference proteome</keyword>
<reference evidence="1 2" key="1">
    <citation type="submission" date="2014-09" db="EMBL/GenBank/DDBJ databases">
        <authorList>
            <person name="Ellenberger Sabrina"/>
        </authorList>
    </citation>
    <scope>NUCLEOTIDE SEQUENCE [LARGE SCALE GENOMIC DNA]</scope>
    <source>
        <strain evidence="1 2">CBS 412.66</strain>
    </source>
</reference>
<protein>
    <submittedName>
        <fullName evidence="1">Uncharacterized protein</fullName>
    </submittedName>
</protein>
<dbReference type="AlphaFoldDB" id="A0A0B7MS80"/>
<dbReference type="OrthoDB" id="2272820at2759"/>
<gene>
    <name evidence="1" type="primary">PARPA_02225.1 scaffold 3493</name>
</gene>
<dbReference type="EMBL" id="LN720399">
    <property type="protein sequence ID" value="CEP08836.1"/>
    <property type="molecule type" value="Genomic_DNA"/>
</dbReference>